<keyword evidence="4" id="KW-1185">Reference proteome</keyword>
<feature type="signal peptide" evidence="2">
    <location>
        <begin position="1"/>
        <end position="16"/>
    </location>
</feature>
<dbReference type="EMBL" id="LXFE01000643">
    <property type="protein sequence ID" value="OLL24737.1"/>
    <property type="molecule type" value="Genomic_DNA"/>
</dbReference>
<feature type="compositionally biased region" description="Polar residues" evidence="1">
    <location>
        <begin position="131"/>
        <end position="141"/>
    </location>
</feature>
<evidence type="ECO:0000256" key="2">
    <source>
        <dbReference type="SAM" id="SignalP"/>
    </source>
</evidence>
<evidence type="ECO:0000256" key="1">
    <source>
        <dbReference type="SAM" id="MobiDB-lite"/>
    </source>
</evidence>
<evidence type="ECO:0000313" key="3">
    <source>
        <dbReference type="EMBL" id="OLL24737.1"/>
    </source>
</evidence>
<gene>
    <name evidence="3" type="ORF">NEOLI_003588</name>
</gene>
<protein>
    <submittedName>
        <fullName evidence="3">Uncharacterized protein</fullName>
    </submittedName>
</protein>
<name>A0A1U7LQ05_NEOID</name>
<dbReference type="AlphaFoldDB" id="A0A1U7LQ05"/>
<accession>A0A1U7LQ05</accession>
<proteinExistence type="predicted"/>
<feature type="chain" id="PRO_5013115317" evidence="2">
    <location>
        <begin position="17"/>
        <end position="141"/>
    </location>
</feature>
<dbReference type="Proteomes" id="UP000186594">
    <property type="component" value="Unassembled WGS sequence"/>
</dbReference>
<comment type="caution">
    <text evidence="3">The sequence shown here is derived from an EMBL/GenBank/DDBJ whole genome shotgun (WGS) entry which is preliminary data.</text>
</comment>
<keyword evidence="2" id="KW-0732">Signal</keyword>
<evidence type="ECO:0000313" key="4">
    <source>
        <dbReference type="Proteomes" id="UP000186594"/>
    </source>
</evidence>
<feature type="region of interest" description="Disordered" evidence="1">
    <location>
        <begin position="121"/>
        <end position="141"/>
    </location>
</feature>
<reference evidence="3 4" key="1">
    <citation type="submission" date="2016-04" db="EMBL/GenBank/DDBJ databases">
        <title>Evolutionary innovation and constraint leading to complex multicellularity in the Ascomycota.</title>
        <authorList>
            <person name="Cisse O."/>
            <person name="Nguyen A."/>
            <person name="Hewitt D.A."/>
            <person name="Jedd G."/>
            <person name="Stajich J.E."/>
        </authorList>
    </citation>
    <scope>NUCLEOTIDE SEQUENCE [LARGE SCALE GENOMIC DNA]</scope>
    <source>
        <strain evidence="3 4">DAH-3</strain>
    </source>
</reference>
<sequence>MLYVNILVLSVGVVLAAPLGASADLELAKRGEEYGHYNYHNPPQYAPENFQHGGHAHPVYDHGHHYQPQETAMAIAHQPQETAVATAHHPQHTAVTTAHHPQHTAVATAHHPQHTAAPIEFQPHHFGDNTRAPSPQHNDAD</sequence>
<organism evidence="3 4">
    <name type="scientific">Neolecta irregularis (strain DAH-3)</name>
    <dbReference type="NCBI Taxonomy" id="1198029"/>
    <lineage>
        <taxon>Eukaryota</taxon>
        <taxon>Fungi</taxon>
        <taxon>Dikarya</taxon>
        <taxon>Ascomycota</taxon>
        <taxon>Taphrinomycotina</taxon>
        <taxon>Neolectales</taxon>
        <taxon>Neolectaceae</taxon>
        <taxon>Neolecta</taxon>
    </lineage>
</organism>